<dbReference type="AlphaFoldDB" id="A0A2M6WYA1"/>
<dbReference type="Pfam" id="PF07366">
    <property type="entry name" value="SnoaL"/>
    <property type="match status" value="1"/>
</dbReference>
<reference evidence="2" key="1">
    <citation type="submission" date="2017-09" db="EMBL/GenBank/DDBJ databases">
        <title>Depth-based differentiation of microbial function through sediment-hosted aquifers and enrichment of novel symbionts in the deep terrestrial subsurface.</title>
        <authorList>
            <person name="Probst A.J."/>
            <person name="Ladd B."/>
            <person name="Jarett J.K."/>
            <person name="Geller-Mcgrath D.E."/>
            <person name="Sieber C.M.K."/>
            <person name="Emerson J.B."/>
            <person name="Anantharaman K."/>
            <person name="Thomas B.C."/>
            <person name="Malmstrom R."/>
            <person name="Stieglmeier M."/>
            <person name="Klingl A."/>
            <person name="Woyke T."/>
            <person name="Ryan C.M."/>
            <person name="Banfield J.F."/>
        </authorList>
    </citation>
    <scope>NUCLEOTIDE SEQUENCE [LARGE SCALE GENOMIC DNA]</scope>
</reference>
<dbReference type="PANTHER" id="PTHR38436:SF1">
    <property type="entry name" value="ESTER CYCLASE"/>
    <property type="match status" value="1"/>
</dbReference>
<protein>
    <submittedName>
        <fullName evidence="1">Ester cyclase</fullName>
    </submittedName>
</protein>
<accession>A0A2M6WYA1</accession>
<organism evidence="1 2">
    <name type="scientific">Candidatus Andersenbacteria bacterium CG10_big_fil_rev_8_21_14_0_10_54_11</name>
    <dbReference type="NCBI Taxonomy" id="1974485"/>
    <lineage>
        <taxon>Bacteria</taxon>
        <taxon>Candidatus Anderseniibacteriota</taxon>
    </lineage>
</organism>
<dbReference type="Proteomes" id="UP000230731">
    <property type="component" value="Unassembled WGS sequence"/>
</dbReference>
<dbReference type="PANTHER" id="PTHR38436">
    <property type="entry name" value="POLYKETIDE CYCLASE SNOAL-LIKE DOMAIN"/>
    <property type="match status" value="1"/>
</dbReference>
<evidence type="ECO:0000313" key="2">
    <source>
        <dbReference type="Proteomes" id="UP000230731"/>
    </source>
</evidence>
<dbReference type="InterPro" id="IPR009959">
    <property type="entry name" value="Cyclase_SnoaL-like"/>
</dbReference>
<dbReference type="InterPro" id="IPR032710">
    <property type="entry name" value="NTF2-like_dom_sf"/>
</dbReference>
<proteinExistence type="predicted"/>
<gene>
    <name evidence="1" type="ORF">COT71_04470</name>
</gene>
<name>A0A2M6WYA1_9BACT</name>
<dbReference type="GO" id="GO:0030638">
    <property type="term" value="P:polyketide metabolic process"/>
    <property type="evidence" value="ECO:0007669"/>
    <property type="project" value="InterPro"/>
</dbReference>
<comment type="caution">
    <text evidence="1">The sequence shown here is derived from an EMBL/GenBank/DDBJ whole genome shotgun (WGS) entry which is preliminary data.</text>
</comment>
<evidence type="ECO:0000313" key="1">
    <source>
        <dbReference type="EMBL" id="PIT97755.1"/>
    </source>
</evidence>
<dbReference type="SUPFAM" id="SSF54427">
    <property type="entry name" value="NTF2-like"/>
    <property type="match status" value="1"/>
</dbReference>
<dbReference type="EMBL" id="PEZP01000048">
    <property type="protein sequence ID" value="PIT97755.1"/>
    <property type="molecule type" value="Genomic_DNA"/>
</dbReference>
<sequence>MIKKLKVDYRINKKEVKIMTTEKNKDVILKLVKEYWNEGRVDVLDEVFVPDFLDHHAAPGLKPGREGLKQFVSMFRTSFSDISTTVNDLIAEGDKVAWNWTMRGTHSGEFMGVPATGKKITFSGITIDKFIDGQIGERWSQADFAGLMQQLGGMNNPVL</sequence>
<dbReference type="Gene3D" id="3.10.450.50">
    <property type="match status" value="1"/>
</dbReference>